<dbReference type="AlphaFoldDB" id="A0A0J8AY75"/>
<sequence length="162" mass="18893">LYIVNNALKAAKNQALEDVRRYQTRIKELSSELESKKDLEFSASALKSKLETTAAKFQTLYAAFSSLPKAMEMSLQEFEAQISKKITFFSFRLHRNSEQISIVQKAFNIIRSQHEHDRREFKRIRKGEQAGFQRIMDCSQASIEELLCKRVQLEQRITEISQ</sequence>
<protein>
    <submittedName>
        <fullName evidence="2">Uncharacterized protein</fullName>
    </submittedName>
</protein>
<name>A0A0J8AY75_BETVV</name>
<evidence type="ECO:0000256" key="1">
    <source>
        <dbReference type="SAM" id="Coils"/>
    </source>
</evidence>
<feature type="coiled-coil region" evidence="1">
    <location>
        <begin position="5"/>
        <end position="39"/>
    </location>
</feature>
<keyword evidence="3" id="KW-1185">Reference proteome</keyword>
<gene>
    <name evidence="2" type="ORF">BVRB_027940</name>
</gene>
<keyword evidence="1" id="KW-0175">Coiled coil</keyword>
<evidence type="ECO:0000313" key="2">
    <source>
        <dbReference type="EMBL" id="KMS93789.1"/>
    </source>
</evidence>
<organism evidence="2 3">
    <name type="scientific">Beta vulgaris subsp. vulgaris</name>
    <name type="common">Beet</name>
    <dbReference type="NCBI Taxonomy" id="3555"/>
    <lineage>
        <taxon>Eukaryota</taxon>
        <taxon>Viridiplantae</taxon>
        <taxon>Streptophyta</taxon>
        <taxon>Embryophyta</taxon>
        <taxon>Tracheophyta</taxon>
        <taxon>Spermatophyta</taxon>
        <taxon>Magnoliopsida</taxon>
        <taxon>eudicotyledons</taxon>
        <taxon>Gunneridae</taxon>
        <taxon>Pentapetalae</taxon>
        <taxon>Caryophyllales</taxon>
        <taxon>Chenopodiaceae</taxon>
        <taxon>Betoideae</taxon>
        <taxon>Beta</taxon>
    </lineage>
</organism>
<feature type="non-terminal residue" evidence="2">
    <location>
        <position position="1"/>
    </location>
</feature>
<accession>A0A0J8AY75</accession>
<evidence type="ECO:0000313" key="3">
    <source>
        <dbReference type="Proteomes" id="UP000035740"/>
    </source>
</evidence>
<dbReference type="Proteomes" id="UP000035740">
    <property type="component" value="Unassembled WGS sequence"/>
</dbReference>
<proteinExistence type="predicted"/>
<reference evidence="2 3" key="1">
    <citation type="journal article" date="2014" name="Nature">
        <title>The genome of the recently domesticated crop plant sugar beet (Beta vulgaris).</title>
        <authorList>
            <person name="Dohm J.C."/>
            <person name="Minoche A.E."/>
            <person name="Holtgrawe D."/>
            <person name="Capella-Gutierrez S."/>
            <person name="Zakrzewski F."/>
            <person name="Tafer H."/>
            <person name="Rupp O."/>
            <person name="Sorensen T.R."/>
            <person name="Stracke R."/>
            <person name="Reinhardt R."/>
            <person name="Goesmann A."/>
            <person name="Kraft T."/>
            <person name="Schulz B."/>
            <person name="Stadler P.F."/>
            <person name="Schmidt T."/>
            <person name="Gabaldon T."/>
            <person name="Lehrach H."/>
            <person name="Weisshaar B."/>
            <person name="Himmelbauer H."/>
        </authorList>
    </citation>
    <scope>NUCLEOTIDE SEQUENCE [LARGE SCALE GENOMIC DNA]</scope>
    <source>
        <tissue evidence="2">Taproot</tissue>
    </source>
</reference>
<dbReference type="EMBL" id="KQ098929">
    <property type="protein sequence ID" value="KMS93789.1"/>
    <property type="molecule type" value="Genomic_DNA"/>
</dbReference>
<feature type="non-terminal residue" evidence="2">
    <location>
        <position position="162"/>
    </location>
</feature>